<name>A0A2P9AB85_9HYPH</name>
<evidence type="ECO:0000313" key="2">
    <source>
        <dbReference type="Proteomes" id="UP000245698"/>
    </source>
</evidence>
<dbReference type="AlphaFoldDB" id="A0A2P9AB85"/>
<organism evidence="1 2">
    <name type="scientific">Mesorhizobium delmotii</name>
    <dbReference type="NCBI Taxonomy" id="1631247"/>
    <lineage>
        <taxon>Bacteria</taxon>
        <taxon>Pseudomonadati</taxon>
        <taxon>Pseudomonadota</taxon>
        <taxon>Alphaproteobacteria</taxon>
        <taxon>Hyphomicrobiales</taxon>
        <taxon>Phyllobacteriaceae</taxon>
        <taxon>Mesorhizobium</taxon>
    </lineage>
</organism>
<dbReference type="EMBL" id="FUIG01000013">
    <property type="protein sequence ID" value="SJM28393.1"/>
    <property type="molecule type" value="Genomic_DNA"/>
</dbReference>
<dbReference type="Proteomes" id="UP000245698">
    <property type="component" value="Unassembled WGS sequence"/>
</dbReference>
<gene>
    <name evidence="1" type="ORF">BQ8482_110323</name>
</gene>
<protein>
    <submittedName>
        <fullName evidence="1">Uncharacterized protein</fullName>
    </submittedName>
</protein>
<reference evidence="2" key="1">
    <citation type="submission" date="2016-12" db="EMBL/GenBank/DDBJ databases">
        <authorList>
            <person name="Brunel B."/>
        </authorList>
    </citation>
    <scope>NUCLEOTIDE SEQUENCE [LARGE SCALE GENOMIC DNA]</scope>
</reference>
<accession>A0A2P9AB85</accession>
<sequence length="56" mass="5583">MTSSAAISDVALLLADGCDGRAATLMRNLADFAALGGSIPAGEPIASPQDYVAAFK</sequence>
<proteinExistence type="predicted"/>
<keyword evidence="2" id="KW-1185">Reference proteome</keyword>
<evidence type="ECO:0000313" key="1">
    <source>
        <dbReference type="EMBL" id="SJM28393.1"/>
    </source>
</evidence>